<reference evidence="1 2" key="1">
    <citation type="journal article" date="2011" name="Front. Microbiol.">
        <title>Two Strains of Crocosphaera watsonii with Highly Conserved Genomes are Distinguished by Strain-Specific Features.</title>
        <authorList>
            <person name="Bench S.R."/>
            <person name="Ilikchyan I.N."/>
            <person name="Tripp H.J."/>
            <person name="Zehr J.P."/>
        </authorList>
    </citation>
    <scope>NUCLEOTIDE SEQUENCE [LARGE SCALE GENOMIC DNA]</scope>
    <source>
        <strain evidence="1 2">WH 0003</strain>
    </source>
</reference>
<dbReference type="AlphaFoldDB" id="G5J5Z6"/>
<dbReference type="EMBL" id="AESD01000434">
    <property type="protein sequence ID" value="EHJ12388.1"/>
    <property type="molecule type" value="Genomic_DNA"/>
</dbReference>
<evidence type="ECO:0000313" key="2">
    <source>
        <dbReference type="Proteomes" id="UP000003477"/>
    </source>
</evidence>
<proteinExistence type="predicted"/>
<comment type="caution">
    <text evidence="1">The sequence shown here is derived from an EMBL/GenBank/DDBJ whole genome shotgun (WGS) entry which is preliminary data.</text>
</comment>
<organism evidence="1 2">
    <name type="scientific">Crocosphaera watsonii WH 0003</name>
    <dbReference type="NCBI Taxonomy" id="423471"/>
    <lineage>
        <taxon>Bacteria</taxon>
        <taxon>Bacillati</taxon>
        <taxon>Cyanobacteriota</taxon>
        <taxon>Cyanophyceae</taxon>
        <taxon>Oscillatoriophycideae</taxon>
        <taxon>Chroococcales</taxon>
        <taxon>Aphanothecaceae</taxon>
        <taxon>Crocosphaera</taxon>
    </lineage>
</organism>
<dbReference type="PATRIC" id="fig|423471.3.peg.2724"/>
<sequence>MIQGVSTPPLSLREGKRQKAKGKSLELIFSSLASPAPSASFTLNNSLPLFLIIR</sequence>
<gene>
    <name evidence="1" type="ORF">CWATWH0003_2901</name>
</gene>
<evidence type="ECO:0000313" key="1">
    <source>
        <dbReference type="EMBL" id="EHJ12388.1"/>
    </source>
</evidence>
<accession>G5J5Z6</accession>
<protein>
    <submittedName>
        <fullName evidence="1">Uncharacterized protein</fullName>
    </submittedName>
</protein>
<name>G5J5Z6_CROWT</name>
<dbReference type="Proteomes" id="UP000003477">
    <property type="component" value="Unassembled WGS sequence"/>
</dbReference>